<evidence type="ECO:0000256" key="15">
    <source>
        <dbReference type="SAM" id="Phobius"/>
    </source>
</evidence>
<evidence type="ECO:0000256" key="7">
    <source>
        <dbReference type="ARBA" id="ARBA00022519"/>
    </source>
</evidence>
<dbReference type="InterPro" id="IPR003457">
    <property type="entry name" value="Transprt_MerT"/>
</dbReference>
<accession>A0A6L6QE14</accession>
<feature type="transmembrane region" description="Helical" evidence="15">
    <location>
        <begin position="59"/>
        <end position="77"/>
    </location>
</feature>
<dbReference type="EMBL" id="WNKX01000005">
    <property type="protein sequence ID" value="MTW10602.1"/>
    <property type="molecule type" value="Genomic_DNA"/>
</dbReference>
<comment type="function">
    <text evidence="14">Involved in mercury resistance. Probably transfers a mercuric ion from the periplasmic Hg(2+)-binding protein MerP to the cytoplasmic mercuric reductase MerA.</text>
</comment>
<comment type="subcellular location">
    <subcellularLocation>
        <location evidence="1">Cell inner membrane</location>
        <topology evidence="1">Multi-pass membrane protein</topology>
    </subcellularLocation>
</comment>
<sequence>MKLKTPTARSALSGRIGLFSAGVAAILASSCCLGPLVLLMLGVSGAWIGNLTLLEPYRLYFVGLSFIALAGSWRRIWRPASSCETGEVCATTQVQWSYRVLFIMVAVLLFVALSFPWIAPWFY</sequence>
<dbReference type="AlphaFoldDB" id="A0A6L6QE14"/>
<keyword evidence="10" id="KW-0476">Mercury</keyword>
<evidence type="ECO:0000256" key="12">
    <source>
        <dbReference type="ARBA" id="ARBA00023136"/>
    </source>
</evidence>
<keyword evidence="11 15" id="KW-1133">Transmembrane helix</keyword>
<keyword evidence="7" id="KW-0997">Cell inner membrane</keyword>
<comment type="caution">
    <text evidence="16">The sequence shown here is derived from an EMBL/GenBank/DDBJ whole genome shotgun (WGS) entry which is preliminary data.</text>
</comment>
<name>A0A6L6QE14_9BURK</name>
<evidence type="ECO:0000256" key="10">
    <source>
        <dbReference type="ARBA" id="ARBA00022914"/>
    </source>
</evidence>
<feature type="transmembrane region" description="Helical" evidence="15">
    <location>
        <begin position="21"/>
        <end position="47"/>
    </location>
</feature>
<comment type="similarity">
    <text evidence="2">Belongs to the MerT family.</text>
</comment>
<evidence type="ECO:0000256" key="3">
    <source>
        <dbReference type="ARBA" id="ARBA00017053"/>
    </source>
</evidence>
<evidence type="ECO:0000256" key="13">
    <source>
        <dbReference type="ARBA" id="ARBA00030934"/>
    </source>
</evidence>
<keyword evidence="8 15" id="KW-0812">Transmembrane</keyword>
<dbReference type="GO" id="GO:0005886">
    <property type="term" value="C:plasma membrane"/>
    <property type="evidence" value="ECO:0007669"/>
    <property type="project" value="UniProtKB-SubCell"/>
</dbReference>
<evidence type="ECO:0000256" key="9">
    <source>
        <dbReference type="ARBA" id="ARBA00022723"/>
    </source>
</evidence>
<dbReference type="GO" id="GO:0046872">
    <property type="term" value="F:metal ion binding"/>
    <property type="evidence" value="ECO:0007669"/>
    <property type="project" value="UniProtKB-KW"/>
</dbReference>
<evidence type="ECO:0000256" key="2">
    <source>
        <dbReference type="ARBA" id="ARBA00008224"/>
    </source>
</evidence>
<dbReference type="RefSeq" id="WP_155453547.1">
    <property type="nucleotide sequence ID" value="NZ_WNKX01000005.1"/>
</dbReference>
<keyword evidence="9" id="KW-0479">Metal-binding</keyword>
<keyword evidence="17" id="KW-1185">Reference proteome</keyword>
<evidence type="ECO:0000256" key="1">
    <source>
        <dbReference type="ARBA" id="ARBA00004429"/>
    </source>
</evidence>
<dbReference type="Proteomes" id="UP000472320">
    <property type="component" value="Unassembled WGS sequence"/>
</dbReference>
<evidence type="ECO:0000256" key="4">
    <source>
        <dbReference type="ARBA" id="ARBA00022448"/>
    </source>
</evidence>
<evidence type="ECO:0000256" key="5">
    <source>
        <dbReference type="ARBA" id="ARBA00022466"/>
    </source>
</evidence>
<keyword evidence="6" id="KW-1003">Cell membrane</keyword>
<evidence type="ECO:0000256" key="11">
    <source>
        <dbReference type="ARBA" id="ARBA00022989"/>
    </source>
</evidence>
<keyword evidence="5" id="KW-0475">Mercuric resistance</keyword>
<evidence type="ECO:0000313" key="16">
    <source>
        <dbReference type="EMBL" id="MTW10602.1"/>
    </source>
</evidence>
<reference evidence="16 17" key="1">
    <citation type="submission" date="2019-11" db="EMBL/GenBank/DDBJ databases">
        <title>Type strains purchased from KCTC, JCM and DSMZ.</title>
        <authorList>
            <person name="Lu H."/>
        </authorList>
    </citation>
    <scope>NUCLEOTIDE SEQUENCE [LARGE SCALE GENOMIC DNA]</scope>
    <source>
        <strain evidence="16 17">JCM 31587</strain>
    </source>
</reference>
<dbReference type="PROSITE" id="PS51257">
    <property type="entry name" value="PROKAR_LIPOPROTEIN"/>
    <property type="match status" value="1"/>
</dbReference>
<organism evidence="16 17">
    <name type="scientific">Massilia eburnea</name>
    <dbReference type="NCBI Taxonomy" id="1776165"/>
    <lineage>
        <taxon>Bacteria</taxon>
        <taxon>Pseudomonadati</taxon>
        <taxon>Pseudomonadota</taxon>
        <taxon>Betaproteobacteria</taxon>
        <taxon>Burkholderiales</taxon>
        <taxon>Oxalobacteraceae</taxon>
        <taxon>Telluria group</taxon>
        <taxon>Massilia</taxon>
    </lineage>
</organism>
<evidence type="ECO:0000256" key="8">
    <source>
        <dbReference type="ARBA" id="ARBA00022692"/>
    </source>
</evidence>
<protein>
    <recommendedName>
        <fullName evidence="3">Mercuric transport protein MerT</fullName>
    </recommendedName>
    <alternativeName>
        <fullName evidence="13">Mercury ion transport protein</fullName>
    </alternativeName>
</protein>
<dbReference type="OrthoDB" id="9813737at2"/>
<evidence type="ECO:0000256" key="6">
    <source>
        <dbReference type="ARBA" id="ARBA00022475"/>
    </source>
</evidence>
<dbReference type="GO" id="GO:0015097">
    <property type="term" value="F:mercury ion transmembrane transporter activity"/>
    <property type="evidence" value="ECO:0007669"/>
    <property type="project" value="InterPro"/>
</dbReference>
<keyword evidence="12 15" id="KW-0472">Membrane</keyword>
<dbReference type="NCBIfam" id="NF010314">
    <property type="entry name" value="PRK13751.2"/>
    <property type="match status" value="1"/>
</dbReference>
<gene>
    <name evidence="16" type="primary">merT</name>
    <name evidence="16" type="ORF">GM658_08285</name>
</gene>
<proteinExistence type="inferred from homology"/>
<dbReference type="Pfam" id="PF02411">
    <property type="entry name" value="MerT"/>
    <property type="match status" value="1"/>
</dbReference>
<evidence type="ECO:0000313" key="17">
    <source>
        <dbReference type="Proteomes" id="UP000472320"/>
    </source>
</evidence>
<keyword evidence="4" id="KW-0813">Transport</keyword>
<evidence type="ECO:0000256" key="14">
    <source>
        <dbReference type="ARBA" id="ARBA00045720"/>
    </source>
</evidence>
<feature type="transmembrane region" description="Helical" evidence="15">
    <location>
        <begin position="98"/>
        <end position="119"/>
    </location>
</feature>